<dbReference type="EMBL" id="LXQA010165368">
    <property type="protein sequence ID" value="MCI28387.1"/>
    <property type="molecule type" value="Genomic_DNA"/>
</dbReference>
<sequence length="122" mass="14209">EDKMELVVHEDYAAEVATRQIEGTRLARLAPLPGKTSKELFMKYFKIFLHFDELRENQTPFLERKIGPAWFTQDFPASNADDEEEVSEIWSAFLDPIVLSCRLGAQSKYIYRISWLPPKSRV</sequence>
<dbReference type="Proteomes" id="UP000265520">
    <property type="component" value="Unassembled WGS sequence"/>
</dbReference>
<accession>A0A392QWH3</accession>
<organism evidence="1 2">
    <name type="scientific">Trifolium medium</name>
    <dbReference type="NCBI Taxonomy" id="97028"/>
    <lineage>
        <taxon>Eukaryota</taxon>
        <taxon>Viridiplantae</taxon>
        <taxon>Streptophyta</taxon>
        <taxon>Embryophyta</taxon>
        <taxon>Tracheophyta</taxon>
        <taxon>Spermatophyta</taxon>
        <taxon>Magnoliopsida</taxon>
        <taxon>eudicotyledons</taxon>
        <taxon>Gunneridae</taxon>
        <taxon>Pentapetalae</taxon>
        <taxon>rosids</taxon>
        <taxon>fabids</taxon>
        <taxon>Fabales</taxon>
        <taxon>Fabaceae</taxon>
        <taxon>Papilionoideae</taxon>
        <taxon>50 kb inversion clade</taxon>
        <taxon>NPAAA clade</taxon>
        <taxon>Hologalegina</taxon>
        <taxon>IRL clade</taxon>
        <taxon>Trifolieae</taxon>
        <taxon>Trifolium</taxon>
    </lineage>
</organism>
<reference evidence="1 2" key="1">
    <citation type="journal article" date="2018" name="Front. Plant Sci.">
        <title>Red Clover (Trifolium pratense) and Zigzag Clover (T. medium) - A Picture of Genomic Similarities and Differences.</title>
        <authorList>
            <person name="Dluhosova J."/>
            <person name="Istvanek J."/>
            <person name="Nedelnik J."/>
            <person name="Repkova J."/>
        </authorList>
    </citation>
    <scope>NUCLEOTIDE SEQUENCE [LARGE SCALE GENOMIC DNA]</scope>
    <source>
        <strain evidence="2">cv. 10/8</strain>
        <tissue evidence="1">Leaf</tissue>
    </source>
</reference>
<keyword evidence="2" id="KW-1185">Reference proteome</keyword>
<protein>
    <submittedName>
        <fullName evidence="1">Uncharacterized protein</fullName>
    </submittedName>
</protein>
<comment type="caution">
    <text evidence="1">The sequence shown here is derived from an EMBL/GenBank/DDBJ whole genome shotgun (WGS) entry which is preliminary data.</text>
</comment>
<proteinExistence type="predicted"/>
<dbReference type="AlphaFoldDB" id="A0A392QWH3"/>
<evidence type="ECO:0000313" key="1">
    <source>
        <dbReference type="EMBL" id="MCI28387.1"/>
    </source>
</evidence>
<feature type="non-terminal residue" evidence="1">
    <location>
        <position position="1"/>
    </location>
</feature>
<evidence type="ECO:0000313" key="2">
    <source>
        <dbReference type="Proteomes" id="UP000265520"/>
    </source>
</evidence>
<name>A0A392QWH3_9FABA</name>